<dbReference type="InterPro" id="IPR055298">
    <property type="entry name" value="AtLOH3-like"/>
</dbReference>
<evidence type="ECO:0000313" key="3">
    <source>
        <dbReference type="Proteomes" id="UP001164929"/>
    </source>
</evidence>
<organism evidence="2 3">
    <name type="scientific">Populus alba x Populus x berolinensis</name>
    <dbReference type="NCBI Taxonomy" id="444605"/>
    <lineage>
        <taxon>Eukaryota</taxon>
        <taxon>Viridiplantae</taxon>
        <taxon>Streptophyta</taxon>
        <taxon>Embryophyta</taxon>
        <taxon>Tracheophyta</taxon>
        <taxon>Spermatophyta</taxon>
        <taxon>Magnoliopsida</taxon>
        <taxon>eudicotyledons</taxon>
        <taxon>Gunneridae</taxon>
        <taxon>Pentapetalae</taxon>
        <taxon>rosids</taxon>
        <taxon>fabids</taxon>
        <taxon>Malpighiales</taxon>
        <taxon>Salicaceae</taxon>
        <taxon>Saliceae</taxon>
        <taxon>Populus</taxon>
    </lineage>
</organism>
<comment type="caution">
    <text evidence="2">The sequence shown here is derived from an EMBL/GenBank/DDBJ whole genome shotgun (WGS) entry which is preliminary data.</text>
</comment>
<reference evidence="2" key="1">
    <citation type="journal article" date="2023" name="Mol. Ecol. Resour.">
        <title>Chromosome-level genome assembly of a triploid poplar Populus alba 'Berolinensis'.</title>
        <authorList>
            <person name="Chen S."/>
            <person name="Yu Y."/>
            <person name="Wang X."/>
            <person name="Wang S."/>
            <person name="Zhang T."/>
            <person name="Zhou Y."/>
            <person name="He R."/>
            <person name="Meng N."/>
            <person name="Wang Y."/>
            <person name="Liu W."/>
            <person name="Liu Z."/>
            <person name="Liu J."/>
            <person name="Guo Q."/>
            <person name="Huang H."/>
            <person name="Sederoff R.R."/>
            <person name="Wang G."/>
            <person name="Qu G."/>
            <person name="Chen S."/>
        </authorList>
    </citation>
    <scope>NUCLEOTIDE SEQUENCE</scope>
    <source>
        <strain evidence="2">SC-2020</strain>
    </source>
</reference>
<dbReference type="Pfam" id="PF14291">
    <property type="entry name" value="DUF4371"/>
    <property type="match status" value="1"/>
</dbReference>
<dbReference type="Proteomes" id="UP001164929">
    <property type="component" value="Chromosome 19"/>
</dbReference>
<dbReference type="AlphaFoldDB" id="A0AAD6PPX3"/>
<protein>
    <submittedName>
        <fullName evidence="2">SCAN domain-containing protein 3</fullName>
    </submittedName>
</protein>
<evidence type="ECO:0000313" key="2">
    <source>
        <dbReference type="EMBL" id="KAJ6951341.1"/>
    </source>
</evidence>
<evidence type="ECO:0000259" key="1">
    <source>
        <dbReference type="Pfam" id="PF14291"/>
    </source>
</evidence>
<keyword evidence="3" id="KW-1185">Reference proteome</keyword>
<dbReference type="PANTHER" id="PTHR11697">
    <property type="entry name" value="GENERAL TRANSCRIPTION FACTOR 2-RELATED ZINC FINGER PROTEIN"/>
    <property type="match status" value="1"/>
</dbReference>
<dbReference type="EMBL" id="JAQIZT010000019">
    <property type="protein sequence ID" value="KAJ6951341.1"/>
    <property type="molecule type" value="Genomic_DNA"/>
</dbReference>
<proteinExistence type="predicted"/>
<dbReference type="InterPro" id="IPR012337">
    <property type="entry name" value="RNaseH-like_sf"/>
</dbReference>
<dbReference type="SUPFAM" id="SSF53098">
    <property type="entry name" value="Ribonuclease H-like"/>
    <property type="match status" value="1"/>
</dbReference>
<sequence>MSLDKYFKRKSFEDEESIKASSHVTPSSLKKSHIEINPDTLLADPGLRRPIYEYHINDRDAIRRAYLQKEIMIKRVTFSEAPRHNKLTSPDIQKDITQAAAEEITNVIIKDLGDSLFSILIDESCDISIKEQMVVVLRYVDNNGHIIEHFLGIQHVRDTTASSLKAAIEALFSKHGLNISRLCGQGYDGANNIRGEFNGLKALILNSNPSAYYVHCFAHKLQSTLVAVTKKHNEVGDVFNFISSIINIVRASCKRMEVITEKQYARIIEGLENGEIASGRGLNQETSLRRYGDTRWGSHYVTIIRLLAMFSSVLDVFEIIREDGMNSEQRT</sequence>
<dbReference type="PANTHER" id="PTHR11697:SF230">
    <property type="entry name" value="ZINC FINGER, MYM DOMAIN CONTAINING 1"/>
    <property type="match status" value="1"/>
</dbReference>
<accession>A0AAD6PPX3</accession>
<name>A0AAD6PPX3_9ROSI</name>
<gene>
    <name evidence="2" type="ORF">NC653_040678</name>
</gene>
<dbReference type="InterPro" id="IPR025398">
    <property type="entry name" value="DUF4371"/>
</dbReference>
<feature type="domain" description="DUF4371" evidence="1">
    <location>
        <begin position="68"/>
        <end position="199"/>
    </location>
</feature>